<dbReference type="Proteomes" id="UP000823775">
    <property type="component" value="Unassembled WGS sequence"/>
</dbReference>
<evidence type="ECO:0000313" key="1">
    <source>
        <dbReference type="EMBL" id="MCE3216433.1"/>
    </source>
</evidence>
<keyword evidence="2" id="KW-1185">Reference proteome</keyword>
<comment type="caution">
    <text evidence="1">The sequence shown here is derived from an EMBL/GenBank/DDBJ whole genome shotgun (WGS) entry which is preliminary data.</text>
</comment>
<feature type="non-terminal residue" evidence="1">
    <location>
        <position position="67"/>
    </location>
</feature>
<feature type="non-terminal residue" evidence="1">
    <location>
        <position position="1"/>
    </location>
</feature>
<name>A0ABS8WW45_DATST</name>
<sequence>DTRSGIWKKVEEVRTRHLRKTCEIQVLLRHAGVAQAMPRIPRRKMFKSDVLAPHLQNVDMKLWHACA</sequence>
<organism evidence="1 2">
    <name type="scientific">Datura stramonium</name>
    <name type="common">Jimsonweed</name>
    <name type="synonym">Common thornapple</name>
    <dbReference type="NCBI Taxonomy" id="4076"/>
    <lineage>
        <taxon>Eukaryota</taxon>
        <taxon>Viridiplantae</taxon>
        <taxon>Streptophyta</taxon>
        <taxon>Embryophyta</taxon>
        <taxon>Tracheophyta</taxon>
        <taxon>Spermatophyta</taxon>
        <taxon>Magnoliopsida</taxon>
        <taxon>eudicotyledons</taxon>
        <taxon>Gunneridae</taxon>
        <taxon>Pentapetalae</taxon>
        <taxon>asterids</taxon>
        <taxon>lamiids</taxon>
        <taxon>Solanales</taxon>
        <taxon>Solanaceae</taxon>
        <taxon>Solanoideae</taxon>
        <taxon>Datureae</taxon>
        <taxon>Datura</taxon>
    </lineage>
</organism>
<gene>
    <name evidence="1" type="ORF">HAX54_006491</name>
</gene>
<accession>A0ABS8WW45</accession>
<reference evidence="1 2" key="1">
    <citation type="journal article" date="2021" name="BMC Genomics">
        <title>Datura genome reveals duplications of psychoactive alkaloid biosynthetic genes and high mutation rate following tissue culture.</title>
        <authorList>
            <person name="Rajewski A."/>
            <person name="Carter-House D."/>
            <person name="Stajich J."/>
            <person name="Litt A."/>
        </authorList>
    </citation>
    <scope>NUCLEOTIDE SEQUENCE [LARGE SCALE GENOMIC DNA]</scope>
    <source>
        <strain evidence="1">AR-01</strain>
    </source>
</reference>
<proteinExistence type="predicted"/>
<evidence type="ECO:0000313" key="2">
    <source>
        <dbReference type="Proteomes" id="UP000823775"/>
    </source>
</evidence>
<dbReference type="EMBL" id="JACEIK010013270">
    <property type="protein sequence ID" value="MCE3216433.1"/>
    <property type="molecule type" value="Genomic_DNA"/>
</dbReference>
<protein>
    <submittedName>
        <fullName evidence="1">Uncharacterized protein</fullName>
    </submittedName>
</protein>